<dbReference type="InterPro" id="IPR000241">
    <property type="entry name" value="RlmKL-like_Mtase"/>
</dbReference>
<keyword evidence="3" id="KW-1185">Reference proteome</keyword>
<dbReference type="GO" id="GO:0003676">
    <property type="term" value="F:nucleic acid binding"/>
    <property type="evidence" value="ECO:0007669"/>
    <property type="project" value="InterPro"/>
</dbReference>
<dbReference type="PANTHER" id="PTHR14911">
    <property type="entry name" value="THUMP DOMAIN-CONTAINING"/>
    <property type="match status" value="1"/>
</dbReference>
<dbReference type="EMBL" id="CAJJDM010000132">
    <property type="protein sequence ID" value="CAD8106142.1"/>
    <property type="molecule type" value="Genomic_DNA"/>
</dbReference>
<dbReference type="Pfam" id="PF01170">
    <property type="entry name" value="UPF0020"/>
    <property type="match status" value="1"/>
</dbReference>
<dbReference type="GO" id="GO:0016423">
    <property type="term" value="F:tRNA (guanine) methyltransferase activity"/>
    <property type="evidence" value="ECO:0007669"/>
    <property type="project" value="TreeGrafter"/>
</dbReference>
<dbReference type="PANTHER" id="PTHR14911:SF13">
    <property type="entry name" value="TRNA (GUANINE(6)-N2)-METHYLTRANSFERASE THUMP3"/>
    <property type="match status" value="1"/>
</dbReference>
<evidence type="ECO:0000259" key="1">
    <source>
        <dbReference type="Pfam" id="PF01170"/>
    </source>
</evidence>
<reference evidence="2" key="1">
    <citation type="submission" date="2021-01" db="EMBL/GenBank/DDBJ databases">
        <authorList>
            <consortium name="Genoscope - CEA"/>
            <person name="William W."/>
        </authorList>
    </citation>
    <scope>NUCLEOTIDE SEQUENCE</scope>
</reference>
<accession>A0A8S1PSX3</accession>
<proteinExistence type="predicted"/>
<sequence length="237" mass="28407">MRKGITSWDPFCGTGTIILTMLIRKFNKSIRRSMFLPLYQIPIFKHTYIENEQNELDINILANDINEQQLRIFYKILDCFNNLKRIIRQQSPKLRSKSFQNLSIAQLDFISMHKEFIKGKLQKDDLIVITNPPWGRTVNLDKFNKMTQFLETNMQLMLFIDQNGNYWQNHQLEDNGLKLLNMIEIERLNLTHQRQQLNRVIKQSHNLQLQKQQQKISHIREILINIRRFRENIISIG</sequence>
<feature type="domain" description="Ribosomal RNA large subunit methyltransferase K/L-like methyltransferase" evidence="1">
    <location>
        <begin position="8"/>
        <end position="140"/>
    </location>
</feature>
<name>A0A8S1PSX3_PARPR</name>
<evidence type="ECO:0000313" key="2">
    <source>
        <dbReference type="EMBL" id="CAD8106142.1"/>
    </source>
</evidence>
<comment type="caution">
    <text evidence="2">The sequence shown here is derived from an EMBL/GenBank/DDBJ whole genome shotgun (WGS) entry which is preliminary data.</text>
</comment>
<protein>
    <recommendedName>
        <fullName evidence="1">Ribosomal RNA large subunit methyltransferase K/L-like methyltransferase domain-containing protein</fullName>
    </recommendedName>
</protein>
<gene>
    <name evidence="2" type="ORF">PPRIM_AZ9-3.1.T1290122</name>
</gene>
<organism evidence="2 3">
    <name type="scientific">Paramecium primaurelia</name>
    <dbReference type="NCBI Taxonomy" id="5886"/>
    <lineage>
        <taxon>Eukaryota</taxon>
        <taxon>Sar</taxon>
        <taxon>Alveolata</taxon>
        <taxon>Ciliophora</taxon>
        <taxon>Intramacronucleata</taxon>
        <taxon>Oligohymenophorea</taxon>
        <taxon>Peniculida</taxon>
        <taxon>Parameciidae</taxon>
        <taxon>Paramecium</taxon>
    </lineage>
</organism>
<dbReference type="GO" id="GO:0030488">
    <property type="term" value="P:tRNA methylation"/>
    <property type="evidence" value="ECO:0007669"/>
    <property type="project" value="TreeGrafter"/>
</dbReference>
<dbReference type="PROSITE" id="PS00092">
    <property type="entry name" value="N6_MTASE"/>
    <property type="match status" value="1"/>
</dbReference>
<dbReference type="Proteomes" id="UP000688137">
    <property type="component" value="Unassembled WGS sequence"/>
</dbReference>
<dbReference type="InterPro" id="IPR002052">
    <property type="entry name" value="DNA_methylase_N6_adenine_CS"/>
</dbReference>
<dbReference type="AlphaFoldDB" id="A0A8S1PSX3"/>
<evidence type="ECO:0000313" key="3">
    <source>
        <dbReference type="Proteomes" id="UP000688137"/>
    </source>
</evidence>